<dbReference type="CDD" id="cd10787">
    <property type="entry name" value="LamB_YcsF_like"/>
    <property type="match status" value="1"/>
</dbReference>
<comment type="catalytic activity">
    <reaction evidence="1">
        <text>5-oxo-L-proline + ATP + 2 H2O = L-glutamate + ADP + phosphate + H(+)</text>
        <dbReference type="Rhea" id="RHEA:10348"/>
        <dbReference type="ChEBI" id="CHEBI:15377"/>
        <dbReference type="ChEBI" id="CHEBI:15378"/>
        <dbReference type="ChEBI" id="CHEBI:29985"/>
        <dbReference type="ChEBI" id="CHEBI:30616"/>
        <dbReference type="ChEBI" id="CHEBI:43474"/>
        <dbReference type="ChEBI" id="CHEBI:58402"/>
        <dbReference type="ChEBI" id="CHEBI:456216"/>
        <dbReference type="EC" id="3.5.2.9"/>
    </reaction>
</comment>
<evidence type="ECO:0000256" key="1">
    <source>
        <dbReference type="HAMAP-Rule" id="MF_00691"/>
    </source>
</evidence>
<gene>
    <name evidence="1" type="primary">pxpA</name>
    <name evidence="2" type="ORF">HHL15_06060</name>
</gene>
<dbReference type="Proteomes" id="UP000580043">
    <property type="component" value="Unassembled WGS sequence"/>
</dbReference>
<protein>
    <recommendedName>
        <fullName evidence="1">5-oxoprolinase subunit A</fullName>
        <shortName evidence="1">5-OPase subunit A</shortName>
        <ecNumber evidence="1">3.5.2.9</ecNumber>
    </recommendedName>
    <alternativeName>
        <fullName evidence="1">5-oxoprolinase (ATP-hydrolyzing) subunit A</fullName>
    </alternativeName>
</protein>
<name>A0A848FZD7_9RHOO</name>
<dbReference type="EC" id="3.5.2.9" evidence="1"/>
<sequence length="259" mass="26946">MTATINLNADLGESYGAWEMGSDAALLAIVGSANLACGFHAGDPLVMRRTLRLARDAGVGIGAHPSFPDLQGFGRRPMTLPADELEAILLYQMAALAGMARAEGLAMAHVKPHGALSNMACRDAALAATVARAIKAFDPGLILLAPACSELVHAGQSAGLRVVQEIFADRAYLDDGNLVPRSRPDAMIHGAEAALAHVTAMLAEQALISVNGVRRPTSIGSICVHGDSPEAVATAALLRDGLGRQGYRLVSLVDLDRVI</sequence>
<keyword evidence="1" id="KW-0067">ATP-binding</keyword>
<comment type="subunit">
    <text evidence="1">Forms a complex composed of PxpA, PxpB and PxpC.</text>
</comment>
<dbReference type="Pfam" id="PF03746">
    <property type="entry name" value="LamB_YcsF"/>
    <property type="match status" value="1"/>
</dbReference>
<dbReference type="AlphaFoldDB" id="A0A848FZD7"/>
<dbReference type="NCBIfam" id="NF003816">
    <property type="entry name" value="PRK05406.1-5"/>
    <property type="match status" value="1"/>
</dbReference>
<dbReference type="InterPro" id="IPR011330">
    <property type="entry name" value="Glyco_hydro/deAcase_b/a-brl"/>
</dbReference>
<comment type="function">
    <text evidence="1">Catalyzes the cleavage of 5-oxoproline to form L-glutamate coupled to the hydrolysis of ATP to ADP and inorganic phosphate.</text>
</comment>
<evidence type="ECO:0000313" key="3">
    <source>
        <dbReference type="Proteomes" id="UP000580043"/>
    </source>
</evidence>
<proteinExistence type="inferred from homology"/>
<comment type="similarity">
    <text evidence="1">Belongs to the LamB/PxpA family.</text>
</comment>
<organism evidence="2 3">
    <name type="scientific">Zoogloea dura</name>
    <dbReference type="NCBI Taxonomy" id="2728840"/>
    <lineage>
        <taxon>Bacteria</taxon>
        <taxon>Pseudomonadati</taxon>
        <taxon>Pseudomonadota</taxon>
        <taxon>Betaproteobacteria</taxon>
        <taxon>Rhodocyclales</taxon>
        <taxon>Zoogloeaceae</taxon>
        <taxon>Zoogloea</taxon>
    </lineage>
</organism>
<dbReference type="PANTHER" id="PTHR30292:SF0">
    <property type="entry name" value="5-OXOPROLINASE SUBUNIT A"/>
    <property type="match status" value="1"/>
</dbReference>
<dbReference type="HAMAP" id="MF_00691">
    <property type="entry name" value="PxpA"/>
    <property type="match status" value="1"/>
</dbReference>
<reference evidence="2 3" key="1">
    <citation type="submission" date="2020-04" db="EMBL/GenBank/DDBJ databases">
        <title>Zoogloea sp. G-4-1-14 isolated from soil.</title>
        <authorList>
            <person name="Dahal R.H."/>
        </authorList>
    </citation>
    <scope>NUCLEOTIDE SEQUENCE [LARGE SCALE GENOMIC DNA]</scope>
    <source>
        <strain evidence="2 3">G-4-1-14</strain>
    </source>
</reference>
<dbReference type="GO" id="GO:0005975">
    <property type="term" value="P:carbohydrate metabolic process"/>
    <property type="evidence" value="ECO:0007669"/>
    <property type="project" value="InterPro"/>
</dbReference>
<dbReference type="PANTHER" id="PTHR30292">
    <property type="entry name" value="UNCHARACTERIZED PROTEIN YBGL-RELATED"/>
    <property type="match status" value="1"/>
</dbReference>
<dbReference type="EMBL" id="JABBGA010000003">
    <property type="protein sequence ID" value="NML25297.1"/>
    <property type="molecule type" value="Genomic_DNA"/>
</dbReference>
<dbReference type="InterPro" id="IPR005501">
    <property type="entry name" value="LamB/YcsF/PxpA-like"/>
</dbReference>
<keyword evidence="1" id="KW-0547">Nucleotide-binding</keyword>
<dbReference type="GO" id="GO:0005524">
    <property type="term" value="F:ATP binding"/>
    <property type="evidence" value="ECO:0007669"/>
    <property type="project" value="UniProtKB-UniRule"/>
</dbReference>
<dbReference type="Gene3D" id="3.20.20.370">
    <property type="entry name" value="Glycoside hydrolase/deacetylase"/>
    <property type="match status" value="1"/>
</dbReference>
<keyword evidence="1" id="KW-0378">Hydrolase</keyword>
<keyword evidence="3" id="KW-1185">Reference proteome</keyword>
<dbReference type="NCBIfam" id="NF003814">
    <property type="entry name" value="PRK05406.1-3"/>
    <property type="match status" value="1"/>
</dbReference>
<dbReference type="RefSeq" id="WP_169144929.1">
    <property type="nucleotide sequence ID" value="NZ_JABBGA010000003.1"/>
</dbReference>
<dbReference type="GO" id="GO:0017168">
    <property type="term" value="F:5-oxoprolinase (ATP-hydrolyzing) activity"/>
    <property type="evidence" value="ECO:0007669"/>
    <property type="project" value="UniProtKB-UniRule"/>
</dbReference>
<dbReference type="SUPFAM" id="SSF88713">
    <property type="entry name" value="Glycoside hydrolase/deacetylase"/>
    <property type="match status" value="1"/>
</dbReference>
<evidence type="ECO:0000313" key="2">
    <source>
        <dbReference type="EMBL" id="NML25297.1"/>
    </source>
</evidence>
<comment type="caution">
    <text evidence="2">The sequence shown here is derived from an EMBL/GenBank/DDBJ whole genome shotgun (WGS) entry which is preliminary data.</text>
</comment>
<accession>A0A848FZD7</accession>